<evidence type="ECO:0000313" key="2">
    <source>
        <dbReference type="EMBL" id="GEK20043.1"/>
    </source>
</evidence>
<comment type="caution">
    <text evidence="2">The sequence shown here is derived from an EMBL/GenBank/DDBJ whole genome shotgun (WGS) entry which is preliminary data.</text>
</comment>
<dbReference type="SMART" id="SM00881">
    <property type="entry name" value="CoA_binding"/>
    <property type="match status" value="1"/>
</dbReference>
<dbReference type="PANTHER" id="PTHR33303:SF2">
    <property type="entry name" value="COA-BINDING DOMAIN-CONTAINING PROTEIN"/>
    <property type="match status" value="1"/>
</dbReference>
<organism evidence="2 3">
    <name type="scientific">Cellulomonas xylanilytica</name>
    <dbReference type="NCBI Taxonomy" id="233583"/>
    <lineage>
        <taxon>Bacteria</taxon>
        <taxon>Bacillati</taxon>
        <taxon>Actinomycetota</taxon>
        <taxon>Actinomycetes</taxon>
        <taxon>Micrococcales</taxon>
        <taxon>Cellulomonadaceae</taxon>
        <taxon>Cellulomonas</taxon>
    </lineage>
</organism>
<gene>
    <name evidence="2" type="ORF">CXY01_05630</name>
</gene>
<keyword evidence="3" id="KW-1185">Reference proteome</keyword>
<reference evidence="2 3" key="1">
    <citation type="submission" date="2019-07" db="EMBL/GenBank/DDBJ databases">
        <title>Whole genome shotgun sequence of Cellulomonas xylanilytica NBRC 101102.</title>
        <authorList>
            <person name="Hosoyama A."/>
            <person name="Uohara A."/>
            <person name="Ohji S."/>
            <person name="Ichikawa N."/>
        </authorList>
    </citation>
    <scope>NUCLEOTIDE SEQUENCE [LARGE SCALE GENOMIC DNA]</scope>
    <source>
        <strain evidence="2 3">NBRC 101102</strain>
    </source>
</reference>
<dbReference type="Proteomes" id="UP000321118">
    <property type="component" value="Unassembled WGS sequence"/>
</dbReference>
<dbReference type="SUPFAM" id="SSF51735">
    <property type="entry name" value="NAD(P)-binding Rossmann-fold domains"/>
    <property type="match status" value="1"/>
</dbReference>
<dbReference type="EMBL" id="BJUB01000001">
    <property type="protein sequence ID" value="GEK20043.1"/>
    <property type="molecule type" value="Genomic_DNA"/>
</dbReference>
<dbReference type="AlphaFoldDB" id="A0A510UZE5"/>
<dbReference type="OrthoDB" id="9804695at2"/>
<protein>
    <recommendedName>
        <fullName evidence="1">CoA-binding domain-containing protein</fullName>
    </recommendedName>
</protein>
<dbReference type="InterPro" id="IPR036291">
    <property type="entry name" value="NAD(P)-bd_dom_sf"/>
</dbReference>
<sequence length="193" mass="19959">MLGTVSTRVETTSLLATASPVTVSSWRRRSYAATERASDDGAPSAAAQVGWCDSAEVAHRNDPDVITRLLTTPGRWAVVGLSTNTARAAYGVSRYVQSLGNVIVPVHPKAQTVHGAPGVRSLAEVEGSLDVVDVFVNSARCGDVVDQAIAAGAGAVWLQLGVVDEAAAERARAAGLDVVMDACPAIEGPRRGL</sequence>
<evidence type="ECO:0000313" key="3">
    <source>
        <dbReference type="Proteomes" id="UP000321118"/>
    </source>
</evidence>
<feature type="domain" description="CoA-binding" evidence="1">
    <location>
        <begin position="70"/>
        <end position="162"/>
    </location>
</feature>
<dbReference type="PANTHER" id="PTHR33303">
    <property type="entry name" value="CYTOPLASMIC PROTEIN-RELATED"/>
    <property type="match status" value="1"/>
</dbReference>
<name>A0A510UZE5_9CELL</name>
<dbReference type="InterPro" id="IPR003781">
    <property type="entry name" value="CoA-bd"/>
</dbReference>
<evidence type="ECO:0000259" key="1">
    <source>
        <dbReference type="SMART" id="SM00881"/>
    </source>
</evidence>
<proteinExistence type="predicted"/>
<dbReference type="Gene3D" id="3.40.50.720">
    <property type="entry name" value="NAD(P)-binding Rossmann-like Domain"/>
    <property type="match status" value="1"/>
</dbReference>
<dbReference type="Pfam" id="PF13380">
    <property type="entry name" value="CoA_binding_2"/>
    <property type="match status" value="1"/>
</dbReference>
<accession>A0A510UZE5</accession>